<evidence type="ECO:0000313" key="5">
    <source>
        <dbReference type="EMBL" id="KAJ3605091.1"/>
    </source>
</evidence>
<dbReference type="Gene3D" id="1.10.10.60">
    <property type="entry name" value="Homeodomain-like"/>
    <property type="match status" value="1"/>
</dbReference>
<feature type="domain" description="REM-1" evidence="4">
    <location>
        <begin position="1125"/>
        <end position="1188"/>
    </location>
</feature>
<feature type="compositionally biased region" description="Basic residues" evidence="2">
    <location>
        <begin position="535"/>
        <end position="544"/>
    </location>
</feature>
<feature type="region of interest" description="Disordered" evidence="2">
    <location>
        <begin position="1"/>
        <end position="128"/>
    </location>
</feature>
<evidence type="ECO:0000259" key="4">
    <source>
        <dbReference type="SMART" id="SM00742"/>
    </source>
</evidence>
<dbReference type="OrthoDB" id="272624at2759"/>
<evidence type="ECO:0008006" key="7">
    <source>
        <dbReference type="Google" id="ProtNLM"/>
    </source>
</evidence>
<evidence type="ECO:0000259" key="3">
    <source>
        <dbReference type="SMART" id="SM00717"/>
    </source>
</evidence>
<feature type="domain" description="Myb-like" evidence="3">
    <location>
        <begin position="399"/>
        <end position="447"/>
    </location>
</feature>
<feature type="region of interest" description="Disordered" evidence="2">
    <location>
        <begin position="168"/>
        <end position="199"/>
    </location>
</feature>
<dbReference type="GO" id="GO:0070898">
    <property type="term" value="P:RNA polymerase III preinitiation complex assembly"/>
    <property type="evidence" value="ECO:0007669"/>
    <property type="project" value="TreeGrafter"/>
</dbReference>
<feature type="compositionally biased region" description="Basic and acidic residues" evidence="2">
    <location>
        <begin position="189"/>
        <end position="199"/>
    </location>
</feature>
<protein>
    <recommendedName>
        <fullName evidence="7">Myb-like domain-containing protein</fullName>
    </recommendedName>
</protein>
<name>A0A9Q0EE24_9TELE</name>
<dbReference type="Pfam" id="PF15963">
    <property type="entry name" value="Myb_DNA-bind_7"/>
    <property type="match status" value="1"/>
</dbReference>
<feature type="region of interest" description="Disordered" evidence="2">
    <location>
        <begin position="478"/>
        <end position="641"/>
    </location>
</feature>
<dbReference type="SUPFAM" id="SSF46689">
    <property type="entry name" value="Homeodomain-like"/>
    <property type="match status" value="1"/>
</dbReference>
<keyword evidence="1" id="KW-0175">Coiled coil</keyword>
<dbReference type="GO" id="GO:0001156">
    <property type="term" value="F:TFIIIC-class transcription factor complex binding"/>
    <property type="evidence" value="ECO:0007669"/>
    <property type="project" value="TreeGrafter"/>
</dbReference>
<evidence type="ECO:0000313" key="6">
    <source>
        <dbReference type="Proteomes" id="UP001148018"/>
    </source>
</evidence>
<gene>
    <name evidence="5" type="ORF">NHX12_027141</name>
</gene>
<evidence type="ECO:0000256" key="1">
    <source>
        <dbReference type="SAM" id="Coils"/>
    </source>
</evidence>
<dbReference type="PANTHER" id="PTHR22929">
    <property type="entry name" value="RNA POLYMERASE III TRANSCRIPTION INITIATION FACTOR B"/>
    <property type="match status" value="1"/>
</dbReference>
<comment type="caution">
    <text evidence="5">The sequence shown here is derived from an EMBL/GenBank/DDBJ whole genome shotgun (WGS) entry which is preliminary data.</text>
</comment>
<dbReference type="InterPro" id="IPR039467">
    <property type="entry name" value="TFIIIB_B''_Myb"/>
</dbReference>
<accession>A0A9Q0EE24</accession>
<dbReference type="InterPro" id="IPR009057">
    <property type="entry name" value="Homeodomain-like_sf"/>
</dbReference>
<sequence length="1470" mass="159998">MIRRSRISVRPNVGRPGRAGVTAAPQDAPTPDQTPAESTAEAEDTNNTLAIEVENNNSSSTADLTTALQGRKRFAVKPKVSAAPNRASARSTVHASEPTANEGLGVGPPGSDLVEPPPQTATTTAAAAAHPHVAPANQEDAVNAEAPARETPVELMPEQETDLKCLPAGRAKKVPPKPPDKAPGPPSLPEKEAMEISERAKTLVSKSAKVGRLLPQEMRLSHLLHDQTDLQRIAKTNRLRDLLRQEMNKEKEKKKNRKSQFRVKEYNLDPSKMTMRDLVHYLPVSNPMSTYLEENTPENETVVPPPAAGEELPKMAQDPGMASQKANEEDIDNDEGWDEEDATMVPRVTVAEDGSLIIDESSLTVQVRRAKGPNPAADRDAIFERGSTTTYSSFRKKTHCKSWSSEETDMFFLAVSMVGTDFSMICQLFPHRSRSEIKNKFKKEEKLNSWRIDKAFKERRRLDLKFFSKLLEKILEFQSKKKKKRPKAPSDKKNNRKPKKKTNGGQEDPDYLGGEKDVDDAAGAPDKSDSLPQKPKNKTRKRLKKEQGVKMLNRQKQPPATKLGPSRPSRHGQERLNLSCHFAGSPARRQSPYGRMPKATKHLSYPAKEDPAADSAPPRRPPNTSTPRPKRPSNRASKKPTLAYVPAILRSPHPVVPTVEETMEEDVIDFLSPEHMEVSDNEAAHTLLTIGNRSLQSLLAHIEDPSPLGCATESKEETVAAAATSPPTKHRRIPTVKPKPNLLQYSRVARPTQIPVSPAHKPVGDQILEAMHKEDLSEEPKEDLQGEMVTGQIVHSAWKALNARSKVDVSEQRVPPDQDEPFFILSLMEIPAVFPVGVGPSGVSEPLLICLRPCQPLRQEGQPLSALRVDVHGGGCLPQHLDEPAPVQRAELFEAAGGSVKVEPPSKKRRVSLVTEQKHHTPSPPAAEPPEAEAAEKEGPTGKKRKGPGPAKLQVQPTRCTEKRQTRRTPAVADLTSEAEVTASADSRRVSADPVEAEMDTPTRGKADQPGAAAASSSNQPIDARSSDDITRPADTLTQKRPGRKPKGFLSFLVDQPSAGPSGSPGSKVKAPTLTPRVKTQCGRASAPGPSVVPLAAKKTPLKDLSVAAECLPAAVSPTEPGLGSSRHTAKRQIEVEVRMQEGAGKLLAACSQREQALEASKSLLTCNARIMALLGRLQRMREAQVLHGMRRGSSDFKDRLPCTGKLAISGLRIPLMWKDSEYFKNKGGTSTRHHPDETVLFEDVEPGFQLRVELYSSPLAEEPSSGPRRLSLLGGSLVGGPSGRRIRAAFDAAVDVATACGGASAAGDHERAEGHPASPSPSPSSALGPRYHLLAHAILTMDHVQDGFKTHDLSVSATEESPFWLPLYGNMCCRLVAQPSTADGDRRHDIYGVLRGTGLLCYRREEDAGSDQPPLFVVPVDKKKTLPLPGEHCSSTQSVTVRMSHSPWLRMRLTTLSAGWNSASNISMT</sequence>
<dbReference type="PANTHER" id="PTHR22929:SF0">
    <property type="entry name" value="TRANSCRIPTION FACTOR TFIIIB COMPONENT B'' HOMOLOG"/>
    <property type="match status" value="1"/>
</dbReference>
<dbReference type="InterPro" id="IPR011072">
    <property type="entry name" value="HR1_rho-bd"/>
</dbReference>
<dbReference type="GO" id="GO:0000126">
    <property type="term" value="C:transcription factor TFIIIB complex"/>
    <property type="evidence" value="ECO:0007669"/>
    <property type="project" value="TreeGrafter"/>
</dbReference>
<feature type="compositionally biased region" description="Polar residues" evidence="2">
    <location>
        <begin position="45"/>
        <end position="68"/>
    </location>
</feature>
<dbReference type="EMBL" id="JANIIK010000043">
    <property type="protein sequence ID" value="KAJ3605091.1"/>
    <property type="molecule type" value="Genomic_DNA"/>
</dbReference>
<dbReference type="SMART" id="SM00742">
    <property type="entry name" value="Hr1"/>
    <property type="match status" value="1"/>
</dbReference>
<dbReference type="InterPro" id="IPR001005">
    <property type="entry name" value="SANT/Myb"/>
</dbReference>
<evidence type="ECO:0000256" key="2">
    <source>
        <dbReference type="SAM" id="MobiDB-lite"/>
    </source>
</evidence>
<feature type="compositionally biased region" description="Low complexity" evidence="2">
    <location>
        <begin position="1057"/>
        <end position="1067"/>
    </location>
</feature>
<organism evidence="5 6">
    <name type="scientific">Muraenolepis orangiensis</name>
    <name type="common">Patagonian moray cod</name>
    <dbReference type="NCBI Taxonomy" id="630683"/>
    <lineage>
        <taxon>Eukaryota</taxon>
        <taxon>Metazoa</taxon>
        <taxon>Chordata</taxon>
        <taxon>Craniata</taxon>
        <taxon>Vertebrata</taxon>
        <taxon>Euteleostomi</taxon>
        <taxon>Actinopterygii</taxon>
        <taxon>Neopterygii</taxon>
        <taxon>Teleostei</taxon>
        <taxon>Neoteleostei</taxon>
        <taxon>Acanthomorphata</taxon>
        <taxon>Zeiogadaria</taxon>
        <taxon>Gadariae</taxon>
        <taxon>Gadiformes</taxon>
        <taxon>Muraenolepidoidei</taxon>
        <taxon>Muraenolepididae</taxon>
        <taxon>Muraenolepis</taxon>
    </lineage>
</organism>
<proteinExistence type="predicted"/>
<feature type="region of interest" description="Disordered" evidence="2">
    <location>
        <begin position="1306"/>
        <end position="1327"/>
    </location>
</feature>
<dbReference type="SMART" id="SM00717">
    <property type="entry name" value="SANT"/>
    <property type="match status" value="1"/>
</dbReference>
<dbReference type="GO" id="GO:0007165">
    <property type="term" value="P:signal transduction"/>
    <property type="evidence" value="ECO:0007669"/>
    <property type="project" value="InterPro"/>
</dbReference>
<feature type="region of interest" description="Disordered" evidence="2">
    <location>
        <begin position="896"/>
        <end position="1073"/>
    </location>
</feature>
<feature type="compositionally biased region" description="Basic residues" evidence="2">
    <location>
        <begin position="628"/>
        <end position="638"/>
    </location>
</feature>
<keyword evidence="6" id="KW-1185">Reference proteome</keyword>
<feature type="coiled-coil region" evidence="1">
    <location>
        <begin position="233"/>
        <end position="264"/>
    </location>
</feature>
<reference evidence="5" key="1">
    <citation type="submission" date="2022-07" db="EMBL/GenBank/DDBJ databases">
        <title>Chromosome-level genome of Muraenolepis orangiensis.</title>
        <authorList>
            <person name="Kim J."/>
        </authorList>
    </citation>
    <scope>NUCLEOTIDE SEQUENCE</scope>
    <source>
        <strain evidence="5">KU_S4_2022</strain>
        <tissue evidence="5">Muscle</tissue>
    </source>
</reference>
<dbReference type="Proteomes" id="UP001148018">
    <property type="component" value="Unassembled WGS sequence"/>
</dbReference>
<dbReference type="CDD" id="cd00167">
    <property type="entry name" value="SANT"/>
    <property type="match status" value="1"/>
</dbReference>